<gene>
    <name evidence="3" type="ORF">Ocin01_19972</name>
</gene>
<dbReference type="GO" id="GO:0005634">
    <property type="term" value="C:nucleus"/>
    <property type="evidence" value="ECO:0007669"/>
    <property type="project" value="TreeGrafter"/>
</dbReference>
<dbReference type="EMBL" id="LJIJ01007546">
    <property type="protein sequence ID" value="ODM86710.1"/>
    <property type="molecule type" value="Genomic_DNA"/>
</dbReference>
<dbReference type="Pfam" id="PF05028">
    <property type="entry name" value="PARG_cat_C"/>
    <property type="match status" value="1"/>
</dbReference>
<evidence type="ECO:0000259" key="2">
    <source>
        <dbReference type="Pfam" id="PF05028"/>
    </source>
</evidence>
<dbReference type="PANTHER" id="PTHR12837">
    <property type="entry name" value="POLY ADP-RIBOSE GLYCOHYDROLASE"/>
    <property type="match status" value="1"/>
</dbReference>
<dbReference type="GO" id="GO:0009225">
    <property type="term" value="P:nucleotide-sugar metabolic process"/>
    <property type="evidence" value="ECO:0007669"/>
    <property type="project" value="TreeGrafter"/>
</dbReference>
<sequence length="586" mass="65451">NFGFQIMDNTNYGRQLVDPKIGGIPVQPQSYNPLGGGRPHFSNATPLHAGHVSPPSPGFCNPNLNFHMNTAGYAAQNFQTNAPGYPIQNVHTNTPGYPTQNFHTNTPDYSAKYHANVPGHSVQNLHVPPIHSNGDNQGQKNKISPRVVHISAALHNLLQSYPNEYSAVFFHQLNTNQQGGVSQHDVKWHHPVFVSTPFCSKNILLQGPGGVQKWNQIEKTLTSLSHNCVSNIQQQRAESLMRHAIAEYDHGVQAKTDFGTLKNSDVASSLVSTIPYIVGYALMLPSLLAEPIPFLKKNENKTIYFTKELQMKNRAGNQCNSQEIISFQRRCIKPSQNWFKSYAPLNLVKVEQNKKIEEAHSMLKVDFANKRVGGGVMNEGAVMEEILFAACPELIISRLFTESLEDNEVLVITGTEQFSEYVGYSRNFRFGGPASKQHVSLDQLGRIKNSFVALDALHFKAHEVEKQYQQNQIDRELHKAYVGFLTSNMEPISPIATGNWGCGAFNGDPELKFLIQWMAASQAQRPSIVYHTIGNVAQSHSIQSLTSFLQQKQMTVGKLYKLVVGYQKMRKRYPSIFDYIKAGKTG</sequence>
<comment type="caution">
    <text evidence="3">The sequence shown here is derived from an EMBL/GenBank/DDBJ whole genome shotgun (WGS) entry which is preliminary data.</text>
</comment>
<dbReference type="OrthoDB" id="1937899at2759"/>
<dbReference type="AlphaFoldDB" id="A0A1D2M168"/>
<feature type="active site" evidence="1">
    <location>
        <position position="384"/>
    </location>
</feature>
<organism evidence="3 4">
    <name type="scientific">Orchesella cincta</name>
    <name type="common">Springtail</name>
    <name type="synonym">Podura cincta</name>
    <dbReference type="NCBI Taxonomy" id="48709"/>
    <lineage>
        <taxon>Eukaryota</taxon>
        <taxon>Metazoa</taxon>
        <taxon>Ecdysozoa</taxon>
        <taxon>Arthropoda</taxon>
        <taxon>Hexapoda</taxon>
        <taxon>Collembola</taxon>
        <taxon>Entomobryomorpha</taxon>
        <taxon>Entomobryoidea</taxon>
        <taxon>Orchesellidae</taxon>
        <taxon>Orchesellinae</taxon>
        <taxon>Orchesella</taxon>
    </lineage>
</organism>
<proteinExistence type="predicted"/>
<name>A0A1D2M168_ORCCI</name>
<dbReference type="GO" id="GO:0006282">
    <property type="term" value="P:regulation of DNA repair"/>
    <property type="evidence" value="ECO:0007669"/>
    <property type="project" value="InterPro"/>
</dbReference>
<dbReference type="STRING" id="48709.A0A1D2M168"/>
<dbReference type="GO" id="GO:1990966">
    <property type="term" value="P:ATP generation from poly-ADP-D-ribose"/>
    <property type="evidence" value="ECO:0007669"/>
    <property type="project" value="TreeGrafter"/>
</dbReference>
<dbReference type="PANTHER" id="PTHR12837:SF0">
    <property type="entry name" value="POLY(ADP-RIBOSE) GLYCOHYDROLASE"/>
    <property type="match status" value="1"/>
</dbReference>
<feature type="non-terminal residue" evidence="3">
    <location>
        <position position="1"/>
    </location>
</feature>
<keyword evidence="4" id="KW-1185">Reference proteome</keyword>
<evidence type="ECO:0000313" key="3">
    <source>
        <dbReference type="EMBL" id="ODM86710.1"/>
    </source>
</evidence>
<protein>
    <submittedName>
        <fullName evidence="3">Poly(ADP-ribose) glycohydrolase</fullName>
    </submittedName>
</protein>
<dbReference type="InterPro" id="IPR007724">
    <property type="entry name" value="Poly_GlycHdrlase"/>
</dbReference>
<dbReference type="GO" id="GO:0005975">
    <property type="term" value="P:carbohydrate metabolic process"/>
    <property type="evidence" value="ECO:0007669"/>
    <property type="project" value="InterPro"/>
</dbReference>
<reference evidence="3 4" key="1">
    <citation type="journal article" date="2016" name="Genome Biol. Evol.">
        <title>Gene Family Evolution Reflects Adaptation to Soil Environmental Stressors in the Genome of the Collembolan Orchesella cincta.</title>
        <authorList>
            <person name="Faddeeva-Vakhrusheva A."/>
            <person name="Derks M.F."/>
            <person name="Anvar S.Y."/>
            <person name="Agamennone V."/>
            <person name="Suring W."/>
            <person name="Smit S."/>
            <person name="van Straalen N.M."/>
            <person name="Roelofs D."/>
        </authorList>
    </citation>
    <scope>NUCLEOTIDE SEQUENCE [LARGE SCALE GENOMIC DNA]</scope>
    <source>
        <tissue evidence="3">Mixed pool</tissue>
    </source>
</reference>
<evidence type="ECO:0000256" key="1">
    <source>
        <dbReference type="PIRSR" id="PIRSR607724-1"/>
    </source>
</evidence>
<feature type="active site" evidence="1">
    <location>
        <position position="366"/>
    </location>
</feature>
<keyword evidence="3" id="KW-0378">Hydrolase</keyword>
<dbReference type="Proteomes" id="UP000094527">
    <property type="component" value="Unassembled WGS sequence"/>
</dbReference>
<accession>A0A1D2M168</accession>
<dbReference type="InterPro" id="IPR046372">
    <property type="entry name" value="PARG_cat_C"/>
</dbReference>
<dbReference type="GO" id="GO:0004649">
    <property type="term" value="F:poly(ADP-ribose) glycohydrolase activity"/>
    <property type="evidence" value="ECO:0007669"/>
    <property type="project" value="InterPro"/>
</dbReference>
<feature type="active site" evidence="1">
    <location>
        <position position="385"/>
    </location>
</feature>
<dbReference type="GO" id="GO:0005737">
    <property type="term" value="C:cytoplasm"/>
    <property type="evidence" value="ECO:0007669"/>
    <property type="project" value="TreeGrafter"/>
</dbReference>
<feature type="domain" description="PARG catalytic Macro" evidence="2">
    <location>
        <begin position="336"/>
        <end position="536"/>
    </location>
</feature>
<evidence type="ECO:0000313" key="4">
    <source>
        <dbReference type="Proteomes" id="UP000094527"/>
    </source>
</evidence>